<proteinExistence type="predicted"/>
<keyword evidence="2 7" id="KW-0349">Heme</keyword>
<dbReference type="PROSITE" id="PS51009">
    <property type="entry name" value="CYTCII"/>
    <property type="match status" value="1"/>
</dbReference>
<sequence>MTKLLLVSALALATLLPAALPQPASAQADPIAERKAGFKRMGGHLEAIKALLDNPAGLRAEAGRAADMQAFFGGLPALFPPGSDKGETRALPAVWSDRAGFEAAAGGATAAAAKLQQAMAGGDTGAAAGAFRELGASCGTCHRGYRGR</sequence>
<evidence type="ECO:0000256" key="6">
    <source>
        <dbReference type="PIRSR" id="PIRSR000027-1"/>
    </source>
</evidence>
<evidence type="ECO:0000256" key="7">
    <source>
        <dbReference type="PIRSR" id="PIRSR000027-2"/>
    </source>
</evidence>
<comment type="PTM">
    <text evidence="7">Binds 1 heme group per subunit.</text>
</comment>
<dbReference type="PRINTS" id="PR00608">
    <property type="entry name" value="CYTCHROMECII"/>
</dbReference>
<dbReference type="GO" id="GO:0022900">
    <property type="term" value="P:electron transport chain"/>
    <property type="evidence" value="ECO:0007669"/>
    <property type="project" value="InterPro"/>
</dbReference>
<dbReference type="EMBL" id="MLCO01000264">
    <property type="protein sequence ID" value="ONG47742.1"/>
    <property type="molecule type" value="Genomic_DNA"/>
</dbReference>
<keyword evidence="5 6" id="KW-0408">Iron</keyword>
<evidence type="ECO:0000256" key="4">
    <source>
        <dbReference type="ARBA" id="ARBA00022982"/>
    </source>
</evidence>
<feature type="binding site" description="covalent" evidence="7">
    <location>
        <position position="138"/>
    </location>
    <ligand>
        <name>heme c</name>
        <dbReference type="ChEBI" id="CHEBI:61717"/>
    </ligand>
</feature>
<dbReference type="AlphaFoldDB" id="A0A1V2GWH5"/>
<organism evidence="9 10">
    <name type="scientific">Teichococcus deserti</name>
    <dbReference type="NCBI Taxonomy" id="1817963"/>
    <lineage>
        <taxon>Bacteria</taxon>
        <taxon>Pseudomonadati</taxon>
        <taxon>Pseudomonadota</taxon>
        <taxon>Alphaproteobacteria</taxon>
        <taxon>Acetobacterales</taxon>
        <taxon>Roseomonadaceae</taxon>
        <taxon>Roseomonas</taxon>
    </lineage>
</organism>
<dbReference type="InterPro" id="IPR012127">
    <property type="entry name" value="Cyt_c_prime"/>
</dbReference>
<dbReference type="Gene3D" id="1.20.120.10">
    <property type="entry name" value="Cytochrome c/b562"/>
    <property type="match status" value="1"/>
</dbReference>
<dbReference type="PIRSF" id="PIRSF000027">
    <property type="entry name" value="Cytc_c_prime"/>
    <property type="match status" value="1"/>
</dbReference>
<dbReference type="GO" id="GO:0009055">
    <property type="term" value="F:electron transfer activity"/>
    <property type="evidence" value="ECO:0007669"/>
    <property type="project" value="InterPro"/>
</dbReference>
<evidence type="ECO:0000256" key="1">
    <source>
        <dbReference type="ARBA" id="ARBA00022448"/>
    </source>
</evidence>
<feature type="binding site" description="axial binding residue" evidence="6">
    <location>
        <position position="142"/>
    </location>
    <ligand>
        <name>heme c</name>
        <dbReference type="ChEBI" id="CHEBI:61717"/>
    </ligand>
    <ligandPart>
        <name>Fe</name>
        <dbReference type="ChEBI" id="CHEBI:18248"/>
    </ligandPart>
</feature>
<dbReference type="RefSeq" id="WP_076959579.1">
    <property type="nucleotide sequence ID" value="NZ_MLCO01000264.1"/>
</dbReference>
<feature type="signal peptide" evidence="8">
    <location>
        <begin position="1"/>
        <end position="26"/>
    </location>
</feature>
<dbReference type="GO" id="GO:0042597">
    <property type="term" value="C:periplasmic space"/>
    <property type="evidence" value="ECO:0007669"/>
    <property type="project" value="InterPro"/>
</dbReference>
<dbReference type="GO" id="GO:0020037">
    <property type="term" value="F:heme binding"/>
    <property type="evidence" value="ECO:0007669"/>
    <property type="project" value="InterPro"/>
</dbReference>
<protein>
    <recommendedName>
        <fullName evidence="11">Cytochrome C</fullName>
    </recommendedName>
</protein>
<evidence type="ECO:0000256" key="5">
    <source>
        <dbReference type="ARBA" id="ARBA00023004"/>
    </source>
</evidence>
<gene>
    <name evidence="9" type="ORF">BKE38_22740</name>
</gene>
<keyword evidence="1" id="KW-0813">Transport</keyword>
<evidence type="ECO:0000256" key="3">
    <source>
        <dbReference type="ARBA" id="ARBA00022723"/>
    </source>
</evidence>
<reference evidence="9 10" key="1">
    <citation type="submission" date="2016-10" db="EMBL/GenBank/DDBJ databases">
        <title>Draft Genome sequence of Roseomonas sp. strain M3.</title>
        <authorList>
            <person name="Subhash Y."/>
            <person name="Lee S."/>
        </authorList>
    </citation>
    <scope>NUCLEOTIDE SEQUENCE [LARGE SCALE GENOMIC DNA]</scope>
    <source>
        <strain evidence="9 10">M3</strain>
    </source>
</reference>
<dbReference type="Proteomes" id="UP000188879">
    <property type="component" value="Unassembled WGS sequence"/>
</dbReference>
<dbReference type="GO" id="GO:0005506">
    <property type="term" value="F:iron ion binding"/>
    <property type="evidence" value="ECO:0007669"/>
    <property type="project" value="InterPro"/>
</dbReference>
<evidence type="ECO:0000256" key="8">
    <source>
        <dbReference type="SAM" id="SignalP"/>
    </source>
</evidence>
<name>A0A1V2GWH5_9PROT</name>
<keyword evidence="3 6" id="KW-0479">Metal-binding</keyword>
<dbReference type="Pfam" id="PF01322">
    <property type="entry name" value="Cytochrom_C_2"/>
    <property type="match status" value="1"/>
</dbReference>
<evidence type="ECO:0008006" key="11">
    <source>
        <dbReference type="Google" id="ProtNLM"/>
    </source>
</evidence>
<dbReference type="SUPFAM" id="SSF47175">
    <property type="entry name" value="Cytochromes"/>
    <property type="match status" value="1"/>
</dbReference>
<feature type="binding site" description="covalent" evidence="7">
    <location>
        <position position="141"/>
    </location>
    <ligand>
        <name>heme c</name>
        <dbReference type="ChEBI" id="CHEBI:61717"/>
    </ligand>
</feature>
<dbReference type="InterPro" id="IPR002321">
    <property type="entry name" value="Cyt_c_II"/>
</dbReference>
<keyword evidence="4" id="KW-0249">Electron transport</keyword>
<evidence type="ECO:0000313" key="10">
    <source>
        <dbReference type="Proteomes" id="UP000188879"/>
    </source>
</evidence>
<accession>A0A1V2GWH5</accession>
<evidence type="ECO:0000313" key="9">
    <source>
        <dbReference type="EMBL" id="ONG47742.1"/>
    </source>
</evidence>
<dbReference type="InterPro" id="IPR010980">
    <property type="entry name" value="Cyt_c/b562"/>
</dbReference>
<comment type="caution">
    <text evidence="9">The sequence shown here is derived from an EMBL/GenBank/DDBJ whole genome shotgun (WGS) entry which is preliminary data.</text>
</comment>
<keyword evidence="10" id="KW-1185">Reference proteome</keyword>
<feature type="chain" id="PRO_5012211724" description="Cytochrome C" evidence="8">
    <location>
        <begin position="27"/>
        <end position="148"/>
    </location>
</feature>
<keyword evidence="8" id="KW-0732">Signal</keyword>
<evidence type="ECO:0000256" key="2">
    <source>
        <dbReference type="ARBA" id="ARBA00022617"/>
    </source>
</evidence>
<dbReference type="InterPro" id="IPR015984">
    <property type="entry name" value="Cyt_c_prime_subgr"/>
</dbReference>